<dbReference type="AlphaFoldDB" id="A0A7X0JQ03"/>
<reference evidence="2 3" key="1">
    <citation type="submission" date="2020-08" db="EMBL/GenBank/DDBJ databases">
        <title>The Agave Microbiome: Exploring the role of microbial communities in plant adaptations to desert environments.</title>
        <authorList>
            <person name="Partida-Martinez L.P."/>
        </authorList>
    </citation>
    <scope>NUCLEOTIDE SEQUENCE [LARGE SCALE GENOMIC DNA]</scope>
    <source>
        <strain evidence="2 3">AS3.12</strain>
    </source>
</reference>
<sequence length="57" mass="6030">MRLLRSFMRDECGATAVEYGLIIAIISAALLAGFGAFSSALSNMFSFLGGQVDKPIT</sequence>
<evidence type="ECO:0000256" key="1">
    <source>
        <dbReference type="SAM" id="Phobius"/>
    </source>
</evidence>
<dbReference type="Proteomes" id="UP000585437">
    <property type="component" value="Unassembled WGS sequence"/>
</dbReference>
<accession>A0A7X0JQ03</accession>
<evidence type="ECO:0000313" key="2">
    <source>
        <dbReference type="EMBL" id="MBB6511014.1"/>
    </source>
</evidence>
<proteinExistence type="predicted"/>
<organism evidence="2 3">
    <name type="scientific">Rhizobium soli</name>
    <dbReference type="NCBI Taxonomy" id="424798"/>
    <lineage>
        <taxon>Bacteria</taxon>
        <taxon>Pseudomonadati</taxon>
        <taxon>Pseudomonadota</taxon>
        <taxon>Alphaproteobacteria</taxon>
        <taxon>Hyphomicrobiales</taxon>
        <taxon>Rhizobiaceae</taxon>
        <taxon>Rhizobium/Agrobacterium group</taxon>
        <taxon>Rhizobium</taxon>
    </lineage>
</organism>
<keyword evidence="3" id="KW-1185">Reference proteome</keyword>
<keyword evidence="1" id="KW-0812">Transmembrane</keyword>
<protein>
    <submittedName>
        <fullName evidence="2">Pilus assembly protein Flp/PilA</fullName>
    </submittedName>
</protein>
<name>A0A7X0JQ03_9HYPH</name>
<feature type="transmembrane region" description="Helical" evidence="1">
    <location>
        <begin position="21"/>
        <end position="41"/>
    </location>
</feature>
<comment type="caution">
    <text evidence="2">The sequence shown here is derived from an EMBL/GenBank/DDBJ whole genome shotgun (WGS) entry which is preliminary data.</text>
</comment>
<dbReference type="EMBL" id="JACHBU010000014">
    <property type="protein sequence ID" value="MBB6511014.1"/>
    <property type="molecule type" value="Genomic_DNA"/>
</dbReference>
<keyword evidence="1" id="KW-0472">Membrane</keyword>
<dbReference type="RefSeq" id="WP_184656035.1">
    <property type="nucleotide sequence ID" value="NZ_JACHBU010000014.1"/>
</dbReference>
<evidence type="ECO:0000313" key="3">
    <source>
        <dbReference type="Proteomes" id="UP000585437"/>
    </source>
</evidence>
<keyword evidence="1" id="KW-1133">Transmembrane helix</keyword>
<gene>
    <name evidence="2" type="ORF">F4695_004407</name>
</gene>
<dbReference type="InterPro" id="IPR007047">
    <property type="entry name" value="Flp_Fap"/>
</dbReference>
<dbReference type="Pfam" id="PF04964">
    <property type="entry name" value="Flp_Fap"/>
    <property type="match status" value="1"/>
</dbReference>